<feature type="active site" evidence="5">
    <location>
        <position position="189"/>
    </location>
</feature>
<comment type="caution">
    <text evidence="7">The sequence shown here is derived from an EMBL/GenBank/DDBJ whole genome shotgun (WGS) entry which is preliminary data.</text>
</comment>
<dbReference type="GO" id="GO:0005975">
    <property type="term" value="P:carbohydrate metabolic process"/>
    <property type="evidence" value="ECO:0007669"/>
    <property type="project" value="UniProtKB-UniRule"/>
</dbReference>
<dbReference type="InterPro" id="IPR051804">
    <property type="entry name" value="Carb_Metab_Reg_Kinase/Isom"/>
</dbReference>
<sequence>MKNNLLFFKVVPRQAIWGGNRVKKYFGYDVPDTTGQVWAFSAQTDGETICQNGSFKGLGLKELWKEYPELFQSKNKNFPYIISLVAPVDNLSVQVHPTDTVAKKLGYENGKNEAWVLLKTESKTSLIYGSKIPIPDLLKKIKNQDFNDVFNSQDTKKGDFFYIPAGTIHGLGKGNIAYEIQQSTDLTFRVYDYERREKDGRARQLDIPDAIESIKNSNPQNNTTLNFVHPKAKDLINNDNVSVHEYINNESFVITSITVKGKVELSKQGYWLTTVSEGSGKLNGTKIQFADNFIVPAITDKVILEGNFTLMITSEKRTIVEGS</sequence>
<dbReference type="GO" id="GO:0004476">
    <property type="term" value="F:mannose-6-phosphate isomerase activity"/>
    <property type="evidence" value="ECO:0007669"/>
    <property type="project" value="UniProtKB-UniRule"/>
</dbReference>
<keyword evidence="1 3" id="KW-0479">Metal-binding</keyword>
<dbReference type="PATRIC" id="fig|319652.3.peg.1822"/>
<evidence type="ECO:0000256" key="2">
    <source>
        <dbReference type="ARBA" id="ARBA00022833"/>
    </source>
</evidence>
<dbReference type="CDD" id="cd07010">
    <property type="entry name" value="cupin_PMI_type_I_N_bac"/>
    <property type="match status" value="1"/>
</dbReference>
<dbReference type="STRING" id="319652.IV80_GL001795"/>
<dbReference type="PANTHER" id="PTHR42742:SF3">
    <property type="entry name" value="FRUCTOKINASE"/>
    <property type="match status" value="1"/>
</dbReference>
<proteinExistence type="inferred from homology"/>
<dbReference type="EC" id="5.3.1.8" evidence="3"/>
<accession>A0A0R2IUL2</accession>
<evidence type="ECO:0000256" key="4">
    <source>
        <dbReference type="PIRSR" id="PIRSR036894-1"/>
    </source>
</evidence>
<dbReference type="Gene3D" id="2.60.120.10">
    <property type="entry name" value="Jelly Rolls"/>
    <property type="match status" value="2"/>
</dbReference>
<dbReference type="AlphaFoldDB" id="A0A0R2IUL2"/>
<evidence type="ECO:0000256" key="1">
    <source>
        <dbReference type="ARBA" id="ARBA00022723"/>
    </source>
</evidence>
<dbReference type="PANTHER" id="PTHR42742">
    <property type="entry name" value="TRANSCRIPTIONAL REPRESSOR MPRA"/>
    <property type="match status" value="1"/>
</dbReference>
<dbReference type="Pfam" id="PF20511">
    <property type="entry name" value="PMI_typeI_cat"/>
    <property type="match status" value="1"/>
</dbReference>
<dbReference type="InterPro" id="IPR014628">
    <property type="entry name" value="Man6P_isomerase_Firm_short"/>
</dbReference>
<dbReference type="InterPro" id="IPR046457">
    <property type="entry name" value="PMI_typeI_cat"/>
</dbReference>
<feature type="binding site" evidence="4">
    <location>
        <position position="169"/>
    </location>
    <ligand>
        <name>Zn(2+)</name>
        <dbReference type="ChEBI" id="CHEBI:29105"/>
    </ligand>
</feature>
<dbReference type="Proteomes" id="UP000051568">
    <property type="component" value="Unassembled WGS sequence"/>
</dbReference>
<evidence type="ECO:0000256" key="3">
    <source>
        <dbReference type="PIRNR" id="PIRNR036894"/>
    </source>
</evidence>
<name>A0A0R2IUL2_9LACO</name>
<comment type="catalytic activity">
    <reaction evidence="3">
        <text>D-mannose 6-phosphate = D-fructose 6-phosphate</text>
        <dbReference type="Rhea" id="RHEA:12356"/>
        <dbReference type="ChEBI" id="CHEBI:58735"/>
        <dbReference type="ChEBI" id="CHEBI:61527"/>
        <dbReference type="EC" id="5.3.1.8"/>
    </reaction>
</comment>
<keyword evidence="8" id="KW-1185">Reference proteome</keyword>
<evidence type="ECO:0000313" key="7">
    <source>
        <dbReference type="EMBL" id="KRN65514.1"/>
    </source>
</evidence>
<evidence type="ECO:0000256" key="5">
    <source>
        <dbReference type="PIRSR" id="PIRSR036894-2"/>
    </source>
</evidence>
<organism evidence="7 8">
    <name type="scientific">Pediococcus cellicola</name>
    <dbReference type="NCBI Taxonomy" id="319652"/>
    <lineage>
        <taxon>Bacteria</taxon>
        <taxon>Bacillati</taxon>
        <taxon>Bacillota</taxon>
        <taxon>Bacilli</taxon>
        <taxon>Lactobacillales</taxon>
        <taxon>Lactobacillaceae</taxon>
        <taxon>Pediococcus</taxon>
    </lineage>
</organism>
<protein>
    <recommendedName>
        <fullName evidence="3">Mannose-6-phosphate isomerase</fullName>
        <ecNumber evidence="3">5.3.1.8</ecNumber>
    </recommendedName>
</protein>
<gene>
    <name evidence="7" type="ORF">IV80_GL001795</name>
</gene>
<evidence type="ECO:0000313" key="8">
    <source>
        <dbReference type="Proteomes" id="UP000051568"/>
    </source>
</evidence>
<dbReference type="InterPro" id="IPR011051">
    <property type="entry name" value="RmlC_Cupin_sf"/>
</dbReference>
<keyword evidence="2 3" id="KW-0862">Zinc</keyword>
<dbReference type="GO" id="GO:0008270">
    <property type="term" value="F:zinc ion binding"/>
    <property type="evidence" value="ECO:0007669"/>
    <property type="project" value="UniProtKB-UniRule"/>
</dbReference>
<feature type="binding site" evidence="4">
    <location>
        <position position="96"/>
    </location>
    <ligand>
        <name>Zn(2+)</name>
        <dbReference type="ChEBI" id="CHEBI:29105"/>
    </ligand>
</feature>
<dbReference type="RefSeq" id="WP_057751668.1">
    <property type="nucleotide sequence ID" value="NZ_BJVH01000008.1"/>
</dbReference>
<evidence type="ECO:0000259" key="6">
    <source>
        <dbReference type="Pfam" id="PF20511"/>
    </source>
</evidence>
<dbReference type="SUPFAM" id="SSF51182">
    <property type="entry name" value="RmlC-like cupins"/>
    <property type="match status" value="1"/>
</dbReference>
<comment type="cofactor">
    <cofactor evidence="4">
        <name>Zn(2+)</name>
        <dbReference type="ChEBI" id="CHEBI:29105"/>
    </cofactor>
    <text evidence="4">Binds 1 zinc ion per subunit.</text>
</comment>
<feature type="binding site" evidence="4">
    <location>
        <position position="113"/>
    </location>
    <ligand>
        <name>Zn(2+)</name>
        <dbReference type="ChEBI" id="CHEBI:29105"/>
    </ligand>
</feature>
<comment type="similarity">
    <text evidence="3">Belongs to the mannose-6-phosphate isomerase type 1 family.</text>
</comment>
<dbReference type="EMBL" id="JQBR01000008">
    <property type="protein sequence ID" value="KRN65514.1"/>
    <property type="molecule type" value="Genomic_DNA"/>
</dbReference>
<dbReference type="PIRSF" id="PIRSF036894">
    <property type="entry name" value="PMI_Firm_short"/>
    <property type="match status" value="1"/>
</dbReference>
<feature type="domain" description="Phosphomannose isomerase type I catalytic" evidence="6">
    <location>
        <begin position="11"/>
        <end position="111"/>
    </location>
</feature>
<keyword evidence="3 7" id="KW-0413">Isomerase</keyword>
<reference evidence="7 8" key="1">
    <citation type="journal article" date="2015" name="Genome Announc.">
        <title>Expanding the biotechnology potential of lactobacilli through comparative genomics of 213 strains and associated genera.</title>
        <authorList>
            <person name="Sun Z."/>
            <person name="Harris H.M."/>
            <person name="McCann A."/>
            <person name="Guo C."/>
            <person name="Argimon S."/>
            <person name="Zhang W."/>
            <person name="Yang X."/>
            <person name="Jeffery I.B."/>
            <person name="Cooney J.C."/>
            <person name="Kagawa T.F."/>
            <person name="Liu W."/>
            <person name="Song Y."/>
            <person name="Salvetti E."/>
            <person name="Wrobel A."/>
            <person name="Rasinkangas P."/>
            <person name="Parkhill J."/>
            <person name="Rea M.C."/>
            <person name="O'Sullivan O."/>
            <person name="Ritari J."/>
            <person name="Douillard F.P."/>
            <person name="Paul Ross R."/>
            <person name="Yang R."/>
            <person name="Briner A.E."/>
            <person name="Felis G.E."/>
            <person name="de Vos W.M."/>
            <person name="Barrangou R."/>
            <person name="Klaenhammer T.R."/>
            <person name="Caufield P.W."/>
            <person name="Cui Y."/>
            <person name="Zhang H."/>
            <person name="O'Toole P.W."/>
        </authorList>
    </citation>
    <scope>NUCLEOTIDE SEQUENCE [LARGE SCALE GENOMIC DNA]</scope>
    <source>
        <strain evidence="7 8">DSM 17757</strain>
    </source>
</reference>
<dbReference type="InterPro" id="IPR014710">
    <property type="entry name" value="RmlC-like_jellyroll"/>
</dbReference>